<dbReference type="InterPro" id="IPR004883">
    <property type="entry name" value="LOB"/>
</dbReference>
<dbReference type="PANTHER" id="PTHR31301">
    <property type="entry name" value="LOB DOMAIN-CONTAINING PROTEIN 4-RELATED"/>
    <property type="match status" value="1"/>
</dbReference>
<accession>A0ABU6SDR8</accession>
<dbReference type="Proteomes" id="UP001341840">
    <property type="component" value="Unassembled WGS sequence"/>
</dbReference>
<dbReference type="Pfam" id="PF03195">
    <property type="entry name" value="LOB"/>
    <property type="match status" value="1"/>
</dbReference>
<proteinExistence type="inferred from homology"/>
<feature type="coiled-coil region" evidence="2">
    <location>
        <begin position="131"/>
        <end position="158"/>
    </location>
</feature>
<gene>
    <name evidence="4" type="ORF">PIB30_035209</name>
</gene>
<evidence type="ECO:0000313" key="5">
    <source>
        <dbReference type="Proteomes" id="UP001341840"/>
    </source>
</evidence>
<comment type="caution">
    <text evidence="4">The sequence shown here is derived from an EMBL/GenBank/DDBJ whole genome shotgun (WGS) entry which is preliminary data.</text>
</comment>
<evidence type="ECO:0000259" key="3">
    <source>
        <dbReference type="PROSITE" id="PS50891"/>
    </source>
</evidence>
<name>A0ABU6SDR8_9FABA</name>
<keyword evidence="2" id="KW-0175">Coiled coil</keyword>
<keyword evidence="5" id="KW-1185">Reference proteome</keyword>
<dbReference type="PANTHER" id="PTHR31301:SF91">
    <property type="entry name" value="PROTEIN LATERAL ORGAN BOUNDARIES"/>
    <property type="match status" value="1"/>
</dbReference>
<evidence type="ECO:0000256" key="2">
    <source>
        <dbReference type="SAM" id="Coils"/>
    </source>
</evidence>
<reference evidence="4 5" key="1">
    <citation type="journal article" date="2023" name="Plants (Basel)">
        <title>Bridging the Gap: Combining Genomics and Transcriptomics Approaches to Understand Stylosanthes scabra, an Orphan Legume from the Brazilian Caatinga.</title>
        <authorList>
            <person name="Ferreira-Neto J.R.C."/>
            <person name="da Silva M.D."/>
            <person name="Binneck E."/>
            <person name="de Melo N.F."/>
            <person name="da Silva R.H."/>
            <person name="de Melo A.L.T.M."/>
            <person name="Pandolfi V."/>
            <person name="Bustamante F.O."/>
            <person name="Brasileiro-Vidal A.C."/>
            <person name="Benko-Iseppon A.M."/>
        </authorList>
    </citation>
    <scope>NUCLEOTIDE SEQUENCE [LARGE SCALE GENOMIC DNA]</scope>
    <source>
        <tissue evidence="4">Leaves</tissue>
    </source>
</reference>
<organism evidence="4 5">
    <name type="scientific">Stylosanthes scabra</name>
    <dbReference type="NCBI Taxonomy" id="79078"/>
    <lineage>
        <taxon>Eukaryota</taxon>
        <taxon>Viridiplantae</taxon>
        <taxon>Streptophyta</taxon>
        <taxon>Embryophyta</taxon>
        <taxon>Tracheophyta</taxon>
        <taxon>Spermatophyta</taxon>
        <taxon>Magnoliopsida</taxon>
        <taxon>eudicotyledons</taxon>
        <taxon>Gunneridae</taxon>
        <taxon>Pentapetalae</taxon>
        <taxon>rosids</taxon>
        <taxon>fabids</taxon>
        <taxon>Fabales</taxon>
        <taxon>Fabaceae</taxon>
        <taxon>Papilionoideae</taxon>
        <taxon>50 kb inversion clade</taxon>
        <taxon>dalbergioids sensu lato</taxon>
        <taxon>Dalbergieae</taxon>
        <taxon>Pterocarpus clade</taxon>
        <taxon>Stylosanthes</taxon>
    </lineage>
</organism>
<dbReference type="EMBL" id="JASCZI010060582">
    <property type="protein sequence ID" value="MED6134239.1"/>
    <property type="molecule type" value="Genomic_DNA"/>
</dbReference>
<sequence length="230" mass="25889">MSFCIEHMIDDGRWHGVGTYLIYLIKEKTYTYITNSKSDQRKMASSSSYNSPCAACKFLRRKCLPGCIFAPYFPPEEPQKFANVHKIFGASNVTKLLNELLPQQREDAVNSLAYEAEARVRDPVYGCVGAISYLQRQVQRLQKELDAANADLLRYACNEIPPPHHHIPTLAPPLTPTIHHQLTQRHFGGTRIGNDHGFGFYRQSPTTYFPYSLPWNEDINGGGAEGGGNL</sequence>
<evidence type="ECO:0000256" key="1">
    <source>
        <dbReference type="ARBA" id="ARBA00005474"/>
    </source>
</evidence>
<evidence type="ECO:0000313" key="4">
    <source>
        <dbReference type="EMBL" id="MED6134239.1"/>
    </source>
</evidence>
<dbReference type="PROSITE" id="PS50891">
    <property type="entry name" value="LOB"/>
    <property type="match status" value="1"/>
</dbReference>
<protein>
    <recommendedName>
        <fullName evidence="3">LOB domain-containing protein</fullName>
    </recommendedName>
</protein>
<comment type="similarity">
    <text evidence="1">Belongs to the LOB domain-containing protein family.</text>
</comment>
<feature type="domain" description="LOB" evidence="3">
    <location>
        <begin position="51"/>
        <end position="152"/>
    </location>
</feature>